<comment type="caution">
    <text evidence="2">The sequence shown here is derived from an EMBL/GenBank/DDBJ whole genome shotgun (WGS) entry which is preliminary data.</text>
</comment>
<keyword evidence="2" id="KW-0540">Nuclease</keyword>
<dbReference type="AlphaFoldDB" id="A0A372MEX8"/>
<gene>
    <name evidence="2" type="ORF">DYP60_13195</name>
</gene>
<proteinExistence type="predicted"/>
<dbReference type="Pfam" id="PF10593">
    <property type="entry name" value="Z1"/>
    <property type="match status" value="1"/>
</dbReference>
<name>A0A372MEX8_9SPIR</name>
<dbReference type="GO" id="GO:0004519">
    <property type="term" value="F:endonuclease activity"/>
    <property type="evidence" value="ECO:0007669"/>
    <property type="project" value="UniProtKB-KW"/>
</dbReference>
<dbReference type="EMBL" id="QUWK01000020">
    <property type="protein sequence ID" value="RFU93760.1"/>
    <property type="molecule type" value="Genomic_DNA"/>
</dbReference>
<keyword evidence="2" id="KW-0255">Endonuclease</keyword>
<dbReference type="InterPro" id="IPR018310">
    <property type="entry name" value="Put_endonuclease_Z1-dom"/>
</dbReference>
<dbReference type="Proteomes" id="UP000264002">
    <property type="component" value="Unassembled WGS sequence"/>
</dbReference>
<evidence type="ECO:0000259" key="1">
    <source>
        <dbReference type="Pfam" id="PF10593"/>
    </source>
</evidence>
<protein>
    <submittedName>
        <fullName evidence="2">Endonuclease</fullName>
    </submittedName>
</protein>
<organism evidence="2 3">
    <name type="scientific">Sphaerochaeta halotolerans</name>
    <dbReference type="NCBI Taxonomy" id="2293840"/>
    <lineage>
        <taxon>Bacteria</taxon>
        <taxon>Pseudomonadati</taxon>
        <taxon>Spirochaetota</taxon>
        <taxon>Spirochaetia</taxon>
        <taxon>Spirochaetales</taxon>
        <taxon>Sphaerochaetaceae</taxon>
        <taxon>Sphaerochaeta</taxon>
    </lineage>
</organism>
<keyword evidence="3" id="KW-1185">Reference proteome</keyword>
<reference evidence="2 3" key="2">
    <citation type="submission" date="2018-09" db="EMBL/GenBank/DDBJ databases">
        <title>Genome of Sphaerochaeta halotolerans strain 4-11.</title>
        <authorList>
            <person name="Nazina T.N."/>
            <person name="Sokolova D.S."/>
        </authorList>
    </citation>
    <scope>NUCLEOTIDE SEQUENCE [LARGE SCALE GENOMIC DNA]</scope>
    <source>
        <strain evidence="2 3">4-11</strain>
    </source>
</reference>
<reference evidence="3" key="1">
    <citation type="submission" date="2018-08" db="EMBL/GenBank/DDBJ databases">
        <authorList>
            <person name="Grouzdev D.S."/>
            <person name="Krutkina M.S."/>
        </authorList>
    </citation>
    <scope>NUCLEOTIDE SEQUENCE [LARGE SCALE GENOMIC DNA]</scope>
    <source>
        <strain evidence="3">4-11</strain>
    </source>
</reference>
<dbReference type="RefSeq" id="WP_117331483.1">
    <property type="nucleotide sequence ID" value="NZ_QUWK01000020.1"/>
</dbReference>
<feature type="domain" description="Putative endonuclease Z1" evidence="1">
    <location>
        <begin position="422"/>
        <end position="659"/>
    </location>
</feature>
<keyword evidence="2" id="KW-0378">Hydrolase</keyword>
<sequence>MTDSQFDCILRIIVDTISPDESVSESELRNQVENICNLASLFLRDSSIKNISEEIKDELFQKASEKVYIDWEPMIGIYDKRTRLAPWFESSISKPKRYYWNRYKEFLLKKKAWTQKQVEELDRISTLVIDQAGNPNSDTAWNRYGLVIGEVQSGKTANYTAFCNKAADAGYDVIIILAGISEALRFQTQTRLDMEFAGRETGSTVGNSGQFRPTGVGLYTKTQRSPANCTSANSDFNINLLEGQQFSLKGWRESTFFVLKKNVKVLENVVTWLTRNNEVGSTGRIEKTLLLIDDESDNASQNTRGQDCDPTKTNGWVRKILNQFTRSSYMAITATPFANIFVDPDVDDEDLGAGLFPKDYLFKLSKPSNYIGVKEIFGDNPKLENVLIEINLEQIEGTKENPGILPLSHKKDDELESLPDDLYDALRYFLLSNAIFDREEKEKHQRLLHRSMLINISRFIIKHNEITTLINEWLIQAKADINNYASQAGLYSDNVDSGELYELHRIWNCFFTKPESSWIDLAMNYLSESIQSIEAVPVNQNRLAKEALDFELATKKNESHRYVFIGGFALARGLTLEGLIVSYFYRRTGCYDTLLQMGRWFGYRPNYSNYVKIWTSRDLMDSYRDLACEVLPDLYSQIETMNETELSPIDFGLMIRNDVSSLEITARNKMRASRDYMHPCVIAGHLVETPRLINNKSIISQNNLAVYKFLATVLPNAQHVDTKYGTEGLFWKGISGHDVASLVKQFRVHPWHLSFQSEALAEYIIENEITDWDLYIAGNQNPSEDKKGSKIQQISIKGIDSCINPFPRDMDLNEQNGNMLRVSGSKLKVGSGAMARIGLSESQYKDVKKKHQRKNLSDSMLLNVRGRRPLLIIYPLKMLFENELDGEETKNFEYIFALGLGFPGDKSQSIKKQYKVNLVKARELFAEEEDDE</sequence>
<accession>A0A372MEX8</accession>
<evidence type="ECO:0000313" key="2">
    <source>
        <dbReference type="EMBL" id="RFU93760.1"/>
    </source>
</evidence>
<evidence type="ECO:0000313" key="3">
    <source>
        <dbReference type="Proteomes" id="UP000264002"/>
    </source>
</evidence>